<name>A0AAD4C9K1_BOLED</name>
<keyword evidence="2" id="KW-1133">Transmembrane helix</keyword>
<keyword evidence="2" id="KW-0472">Membrane</keyword>
<protein>
    <submittedName>
        <fullName evidence="3">Uncharacterized protein</fullName>
    </submittedName>
</protein>
<feature type="transmembrane region" description="Helical" evidence="2">
    <location>
        <begin position="260"/>
        <end position="279"/>
    </location>
</feature>
<dbReference type="Proteomes" id="UP001194468">
    <property type="component" value="Unassembled WGS sequence"/>
</dbReference>
<gene>
    <name evidence="3" type="ORF">L210DRAFT_3639329</name>
</gene>
<keyword evidence="2" id="KW-0812">Transmembrane</keyword>
<keyword evidence="4" id="KW-1185">Reference proteome</keyword>
<sequence>MSTKLQSTLELLVLNNYISLVVVTAVVYDLDPLHWSLLDYVGVLAVPSLSMVNPESILRTLGLIGSSFIPGPLATCHQFTGVYDVKMRRGQLTGNVIYRLSTWTFVVFLFATDLVMILRVFAMWNQSRIILCILLIIYLPQIISIVVFYGIYETPDTHFSVRVIRVVDFSFCNASFVNFPQLVTAFIVVPRFVLAAALMILAVFQTLKQSFRMYKATKQWRPNRYMQKLVSDGIIYFIVNVFYQITGLLTLVSTNTSTSLFLYAFSYIIFYPLIPRFIISIRELYDRDIHGRLHIDTGFGVQSRPNVGLDTTVSAMVFADENQAREVEGDTDHSGDLETGRNVHGSGLVEDTSPRGME</sequence>
<evidence type="ECO:0000313" key="3">
    <source>
        <dbReference type="EMBL" id="KAF8452891.1"/>
    </source>
</evidence>
<dbReference type="AlphaFoldDB" id="A0AAD4C9K1"/>
<feature type="transmembrane region" description="Helical" evidence="2">
    <location>
        <begin position="129"/>
        <end position="152"/>
    </location>
</feature>
<reference evidence="3" key="2">
    <citation type="journal article" date="2020" name="Nat. Commun.">
        <title>Large-scale genome sequencing of mycorrhizal fungi provides insights into the early evolution of symbiotic traits.</title>
        <authorList>
            <person name="Miyauchi S."/>
            <person name="Kiss E."/>
            <person name="Kuo A."/>
            <person name="Drula E."/>
            <person name="Kohler A."/>
            <person name="Sanchez-Garcia M."/>
            <person name="Morin E."/>
            <person name="Andreopoulos B."/>
            <person name="Barry K.W."/>
            <person name="Bonito G."/>
            <person name="Buee M."/>
            <person name="Carver A."/>
            <person name="Chen C."/>
            <person name="Cichocki N."/>
            <person name="Clum A."/>
            <person name="Culley D."/>
            <person name="Crous P.W."/>
            <person name="Fauchery L."/>
            <person name="Girlanda M."/>
            <person name="Hayes R.D."/>
            <person name="Keri Z."/>
            <person name="LaButti K."/>
            <person name="Lipzen A."/>
            <person name="Lombard V."/>
            <person name="Magnuson J."/>
            <person name="Maillard F."/>
            <person name="Murat C."/>
            <person name="Nolan M."/>
            <person name="Ohm R.A."/>
            <person name="Pangilinan J."/>
            <person name="Pereira M.F."/>
            <person name="Perotto S."/>
            <person name="Peter M."/>
            <person name="Pfister S."/>
            <person name="Riley R."/>
            <person name="Sitrit Y."/>
            <person name="Stielow J.B."/>
            <person name="Szollosi G."/>
            <person name="Zifcakova L."/>
            <person name="Stursova M."/>
            <person name="Spatafora J.W."/>
            <person name="Tedersoo L."/>
            <person name="Vaario L.M."/>
            <person name="Yamada A."/>
            <person name="Yan M."/>
            <person name="Wang P."/>
            <person name="Xu J."/>
            <person name="Bruns T."/>
            <person name="Baldrian P."/>
            <person name="Vilgalys R."/>
            <person name="Dunand C."/>
            <person name="Henrissat B."/>
            <person name="Grigoriev I.V."/>
            <person name="Hibbett D."/>
            <person name="Nagy L.G."/>
            <person name="Martin F.M."/>
        </authorList>
    </citation>
    <scope>NUCLEOTIDE SEQUENCE</scope>
    <source>
        <strain evidence="3">BED1</strain>
    </source>
</reference>
<feature type="transmembrane region" description="Helical" evidence="2">
    <location>
        <begin position="12"/>
        <end position="30"/>
    </location>
</feature>
<comment type="caution">
    <text evidence="3">The sequence shown here is derived from an EMBL/GenBank/DDBJ whole genome shotgun (WGS) entry which is preliminary data.</text>
</comment>
<organism evidence="3 4">
    <name type="scientific">Boletus edulis BED1</name>
    <dbReference type="NCBI Taxonomy" id="1328754"/>
    <lineage>
        <taxon>Eukaryota</taxon>
        <taxon>Fungi</taxon>
        <taxon>Dikarya</taxon>
        <taxon>Basidiomycota</taxon>
        <taxon>Agaricomycotina</taxon>
        <taxon>Agaricomycetes</taxon>
        <taxon>Agaricomycetidae</taxon>
        <taxon>Boletales</taxon>
        <taxon>Boletineae</taxon>
        <taxon>Boletaceae</taxon>
        <taxon>Boletoideae</taxon>
        <taxon>Boletus</taxon>
    </lineage>
</organism>
<feature type="compositionally biased region" description="Basic and acidic residues" evidence="1">
    <location>
        <begin position="326"/>
        <end position="341"/>
    </location>
</feature>
<feature type="transmembrane region" description="Helical" evidence="2">
    <location>
        <begin position="183"/>
        <end position="204"/>
    </location>
</feature>
<evidence type="ECO:0000256" key="2">
    <source>
        <dbReference type="SAM" id="Phobius"/>
    </source>
</evidence>
<accession>A0AAD4C9K1</accession>
<feature type="transmembrane region" description="Helical" evidence="2">
    <location>
        <begin position="234"/>
        <end position="254"/>
    </location>
</feature>
<reference evidence="3" key="1">
    <citation type="submission" date="2019-10" db="EMBL/GenBank/DDBJ databases">
        <authorList>
            <consortium name="DOE Joint Genome Institute"/>
            <person name="Kuo A."/>
            <person name="Miyauchi S."/>
            <person name="Kiss E."/>
            <person name="Drula E."/>
            <person name="Kohler A."/>
            <person name="Sanchez-Garcia M."/>
            <person name="Andreopoulos B."/>
            <person name="Barry K.W."/>
            <person name="Bonito G."/>
            <person name="Buee M."/>
            <person name="Carver A."/>
            <person name="Chen C."/>
            <person name="Cichocki N."/>
            <person name="Clum A."/>
            <person name="Culley D."/>
            <person name="Crous P.W."/>
            <person name="Fauchery L."/>
            <person name="Girlanda M."/>
            <person name="Hayes R."/>
            <person name="Keri Z."/>
            <person name="LaButti K."/>
            <person name="Lipzen A."/>
            <person name="Lombard V."/>
            <person name="Magnuson J."/>
            <person name="Maillard F."/>
            <person name="Morin E."/>
            <person name="Murat C."/>
            <person name="Nolan M."/>
            <person name="Ohm R."/>
            <person name="Pangilinan J."/>
            <person name="Pereira M."/>
            <person name="Perotto S."/>
            <person name="Peter M."/>
            <person name="Riley R."/>
            <person name="Sitrit Y."/>
            <person name="Stielow B."/>
            <person name="Szollosi G."/>
            <person name="Zifcakova L."/>
            <person name="Stursova M."/>
            <person name="Spatafora J.W."/>
            <person name="Tedersoo L."/>
            <person name="Vaario L.-M."/>
            <person name="Yamada A."/>
            <person name="Yan M."/>
            <person name="Wang P."/>
            <person name="Xu J."/>
            <person name="Bruns T."/>
            <person name="Baldrian P."/>
            <person name="Vilgalys R."/>
            <person name="Henrissat B."/>
            <person name="Grigoriev I.V."/>
            <person name="Hibbett D."/>
            <person name="Nagy L.G."/>
            <person name="Martin F.M."/>
        </authorList>
    </citation>
    <scope>NUCLEOTIDE SEQUENCE</scope>
    <source>
        <strain evidence="3">BED1</strain>
    </source>
</reference>
<feature type="transmembrane region" description="Helical" evidence="2">
    <location>
        <begin position="96"/>
        <end position="117"/>
    </location>
</feature>
<feature type="region of interest" description="Disordered" evidence="1">
    <location>
        <begin position="326"/>
        <end position="358"/>
    </location>
</feature>
<evidence type="ECO:0000313" key="4">
    <source>
        <dbReference type="Proteomes" id="UP001194468"/>
    </source>
</evidence>
<proteinExistence type="predicted"/>
<dbReference type="EMBL" id="WHUW01000001">
    <property type="protein sequence ID" value="KAF8452891.1"/>
    <property type="molecule type" value="Genomic_DNA"/>
</dbReference>
<evidence type="ECO:0000256" key="1">
    <source>
        <dbReference type="SAM" id="MobiDB-lite"/>
    </source>
</evidence>